<accession>A0A8B8EVF9</accession>
<sequence length="173" mass="19293">MACAQGNPRGTTDFDGDKLQKELEENGYAVIPDLMTASECDTLTSEFKDWVDKFHDGHIPLQKRTSVIQSYRVGHFQPSWEVRLKAKAVFKAVWGTDKLLSSIDGIAISKPPENADEYRKESKDWLHLDKGCGEKGTCIPRRRLSRGTDKGGLLLPSIGQVPPLPRGIFQNVP</sequence>
<dbReference type="SUPFAM" id="SSF51197">
    <property type="entry name" value="Clavaminate synthase-like"/>
    <property type="match status" value="1"/>
</dbReference>
<dbReference type="PANTHER" id="PTHR31630:SF6">
    <property type="entry name" value="PHYTANOYL-COA DIOXYGENASE-RELATED"/>
    <property type="match status" value="1"/>
</dbReference>
<gene>
    <name evidence="2" type="primary">LOC111136813</name>
</gene>
<dbReference type="OrthoDB" id="445007at2759"/>
<organism evidence="1 2">
    <name type="scientific">Crassostrea virginica</name>
    <name type="common">Eastern oyster</name>
    <dbReference type="NCBI Taxonomy" id="6565"/>
    <lineage>
        <taxon>Eukaryota</taxon>
        <taxon>Metazoa</taxon>
        <taxon>Spiralia</taxon>
        <taxon>Lophotrochozoa</taxon>
        <taxon>Mollusca</taxon>
        <taxon>Bivalvia</taxon>
        <taxon>Autobranchia</taxon>
        <taxon>Pteriomorphia</taxon>
        <taxon>Ostreida</taxon>
        <taxon>Ostreoidea</taxon>
        <taxon>Ostreidae</taxon>
        <taxon>Crassostrea</taxon>
    </lineage>
</organism>
<evidence type="ECO:0000313" key="2">
    <source>
        <dbReference type="RefSeq" id="XP_022343643.1"/>
    </source>
</evidence>
<evidence type="ECO:0000313" key="1">
    <source>
        <dbReference type="Proteomes" id="UP000694844"/>
    </source>
</evidence>
<proteinExistence type="predicted"/>
<dbReference type="AlphaFoldDB" id="A0A8B8EVF9"/>
<dbReference type="PANTHER" id="PTHR31630">
    <property type="entry name" value="PHYTANOYL-COA DIOXYGENASE-RELATED-RELATED"/>
    <property type="match status" value="1"/>
</dbReference>
<dbReference type="GeneID" id="111136813"/>
<dbReference type="Proteomes" id="UP000694844">
    <property type="component" value="Chromosome 5"/>
</dbReference>
<dbReference type="Gene3D" id="2.60.120.620">
    <property type="entry name" value="q2cbj1_9rhob like domain"/>
    <property type="match status" value="1"/>
</dbReference>
<protein>
    <submittedName>
        <fullName evidence="2">Uncharacterized protein LOC111136813</fullName>
    </submittedName>
</protein>
<dbReference type="KEGG" id="cvn:111136813"/>
<name>A0A8B8EVF9_CRAVI</name>
<dbReference type="RefSeq" id="XP_022343643.1">
    <property type="nucleotide sequence ID" value="XM_022487935.1"/>
</dbReference>
<reference evidence="2" key="1">
    <citation type="submission" date="2025-08" db="UniProtKB">
        <authorList>
            <consortium name="RefSeq"/>
        </authorList>
    </citation>
    <scope>IDENTIFICATION</scope>
    <source>
        <tissue evidence="2">Whole sample</tissue>
    </source>
</reference>
<keyword evidence="1" id="KW-1185">Reference proteome</keyword>